<name>A0ABU2H695_9ACTN</name>
<dbReference type="RefSeq" id="WP_310912345.1">
    <property type="nucleotide sequence ID" value="NZ_JAVLVT010000004.1"/>
</dbReference>
<dbReference type="Proteomes" id="UP001250214">
    <property type="component" value="Unassembled WGS sequence"/>
</dbReference>
<proteinExistence type="predicted"/>
<dbReference type="EMBL" id="JAVLVT010000004">
    <property type="protein sequence ID" value="MDS1270798.1"/>
    <property type="molecule type" value="Genomic_DNA"/>
</dbReference>
<accession>A0ABU2H695</accession>
<evidence type="ECO:0000313" key="3">
    <source>
        <dbReference type="Proteomes" id="UP001250214"/>
    </source>
</evidence>
<protein>
    <submittedName>
        <fullName evidence="2">Uncharacterized protein</fullName>
    </submittedName>
</protein>
<reference evidence="3" key="1">
    <citation type="submission" date="2023-07" db="EMBL/GenBank/DDBJ databases">
        <title>Novel species in the genus Lipingzhangella isolated from Sambhar Salt Lake.</title>
        <authorList>
            <person name="Jiya N."/>
            <person name="Kajale S."/>
            <person name="Sharma A."/>
        </authorList>
    </citation>
    <scope>NUCLEOTIDE SEQUENCE [LARGE SCALE GENOMIC DNA]</scope>
    <source>
        <strain evidence="3">LS1_29</strain>
    </source>
</reference>
<comment type="caution">
    <text evidence="2">The sequence shown here is derived from an EMBL/GenBank/DDBJ whole genome shotgun (WGS) entry which is preliminary data.</text>
</comment>
<feature type="region of interest" description="Disordered" evidence="1">
    <location>
        <begin position="38"/>
        <end position="66"/>
    </location>
</feature>
<keyword evidence="3" id="KW-1185">Reference proteome</keyword>
<evidence type="ECO:0000313" key="2">
    <source>
        <dbReference type="EMBL" id="MDS1270798.1"/>
    </source>
</evidence>
<organism evidence="2 3">
    <name type="scientific">Lipingzhangella rawalii</name>
    <dbReference type="NCBI Taxonomy" id="2055835"/>
    <lineage>
        <taxon>Bacteria</taxon>
        <taxon>Bacillati</taxon>
        <taxon>Actinomycetota</taxon>
        <taxon>Actinomycetes</taxon>
        <taxon>Streptosporangiales</taxon>
        <taxon>Nocardiopsidaceae</taxon>
        <taxon>Lipingzhangella</taxon>
    </lineage>
</organism>
<evidence type="ECO:0000256" key="1">
    <source>
        <dbReference type="SAM" id="MobiDB-lite"/>
    </source>
</evidence>
<sequence length="66" mass="6749">MIPPNEVPSHSIDLHIDVLDSWSAPAEAMVAPTTICGAAPPEPTPVDSAHTDSVGHRNQGLVGAVA</sequence>
<gene>
    <name evidence="2" type="ORF">RIF23_10845</name>
</gene>